<evidence type="ECO:0000313" key="3">
    <source>
        <dbReference type="Proteomes" id="UP000574067"/>
    </source>
</evidence>
<organism evidence="2 3">
    <name type="scientific">Azohydromonas caseinilytica</name>
    <dbReference type="NCBI Taxonomy" id="2728836"/>
    <lineage>
        <taxon>Bacteria</taxon>
        <taxon>Pseudomonadati</taxon>
        <taxon>Pseudomonadota</taxon>
        <taxon>Betaproteobacteria</taxon>
        <taxon>Burkholderiales</taxon>
        <taxon>Sphaerotilaceae</taxon>
        <taxon>Azohydromonas</taxon>
    </lineage>
</organism>
<dbReference type="GO" id="GO:0051301">
    <property type="term" value="P:cell division"/>
    <property type="evidence" value="ECO:0007669"/>
    <property type="project" value="InterPro"/>
</dbReference>
<dbReference type="PIRSF" id="PIRSF019169">
    <property type="entry name" value="PilM"/>
    <property type="match status" value="1"/>
</dbReference>
<dbReference type="InterPro" id="IPR005883">
    <property type="entry name" value="PilM"/>
</dbReference>
<proteinExistence type="predicted"/>
<dbReference type="SUPFAM" id="SSF53067">
    <property type="entry name" value="Actin-like ATPase domain"/>
    <property type="match status" value="2"/>
</dbReference>
<dbReference type="Pfam" id="PF11104">
    <property type="entry name" value="PilM_2"/>
    <property type="match status" value="1"/>
</dbReference>
<dbReference type="SMART" id="SM00842">
    <property type="entry name" value="FtsA"/>
    <property type="match status" value="1"/>
</dbReference>
<dbReference type="Gene3D" id="3.30.420.40">
    <property type="match status" value="2"/>
</dbReference>
<name>A0A848F4D6_9BURK</name>
<keyword evidence="3" id="KW-1185">Reference proteome</keyword>
<dbReference type="InterPro" id="IPR003494">
    <property type="entry name" value="SHS2_FtsA"/>
</dbReference>
<dbReference type="PANTHER" id="PTHR32432">
    <property type="entry name" value="CELL DIVISION PROTEIN FTSA-RELATED"/>
    <property type="match status" value="1"/>
</dbReference>
<dbReference type="PRINTS" id="PR00301">
    <property type="entry name" value="HEATSHOCK70"/>
</dbReference>
<dbReference type="PANTHER" id="PTHR32432:SF3">
    <property type="entry name" value="ETHANOLAMINE UTILIZATION PROTEIN EUTJ"/>
    <property type="match status" value="1"/>
</dbReference>
<dbReference type="CDD" id="cd24049">
    <property type="entry name" value="ASKHA_NBD_PilM"/>
    <property type="match status" value="1"/>
</dbReference>
<evidence type="ECO:0000313" key="2">
    <source>
        <dbReference type="EMBL" id="NML13456.1"/>
    </source>
</evidence>
<gene>
    <name evidence="2" type="primary">pilM</name>
    <name evidence="2" type="ORF">HHL10_00495</name>
</gene>
<dbReference type="AlphaFoldDB" id="A0A848F4D6"/>
<feature type="domain" description="SHS2" evidence="1">
    <location>
        <begin position="13"/>
        <end position="175"/>
    </location>
</feature>
<reference evidence="2 3" key="1">
    <citation type="submission" date="2020-04" db="EMBL/GenBank/DDBJ databases">
        <title>Azohydromonas sp. isolated from soil.</title>
        <authorList>
            <person name="Dahal R.H."/>
        </authorList>
    </citation>
    <scope>NUCLEOTIDE SEQUENCE [LARGE SCALE GENOMIC DNA]</scope>
    <source>
        <strain evidence="2 3">G-1-1-14</strain>
    </source>
</reference>
<dbReference type="Proteomes" id="UP000574067">
    <property type="component" value="Unassembled WGS sequence"/>
</dbReference>
<dbReference type="EMBL" id="JABBFW010000001">
    <property type="protein sequence ID" value="NML13456.1"/>
    <property type="molecule type" value="Genomic_DNA"/>
</dbReference>
<comment type="caution">
    <text evidence="2">The sequence shown here is derived from an EMBL/GenBank/DDBJ whole genome shotgun (WGS) entry which is preliminary data.</text>
</comment>
<protein>
    <submittedName>
        <fullName evidence="2">Type IV pilus assembly protein PilM</fullName>
    </submittedName>
</protein>
<accession>A0A848F4D6</accession>
<evidence type="ECO:0000259" key="1">
    <source>
        <dbReference type="SMART" id="SM00842"/>
    </source>
</evidence>
<dbReference type="InterPro" id="IPR050696">
    <property type="entry name" value="FtsA/MreB"/>
</dbReference>
<dbReference type="InterPro" id="IPR043129">
    <property type="entry name" value="ATPase_NBD"/>
</dbReference>
<dbReference type="NCBIfam" id="TIGR01175">
    <property type="entry name" value="pilM"/>
    <property type="match status" value="1"/>
</dbReference>
<sequence>MHRWRGKAACPPLLGLDLGDTSVRLVELGGTPQQPVLEHLAHETLDKGWMNDGQIEAFDAVAEAVRRAVQHSGTRTRRVALALPASSVVTQRLRLPAGLPERALELQVAAEAQQHLPFAADEACLDFCVLGPAAAAGEVEVLVAAARQDRVQDRQGLAEAAGLEAVVLDMASHAAHRALARIAAVWAAEDQAAVLQAAPGSSGQDGPGGAMPLALFEIGAFSTTLKLLRGEELLHERDLPVGGAQLTRLIARQCGLGFEEAERLKRAGTLPEAITPELQAGFVDGLAQELARALQIGFTSSPCHHVRGVVLAGATAALPGLQVRVGQLTGFETRLANPFEAMSFGPAVPAARALREAPGCLKACGLALRRFLP</sequence>
<dbReference type="Gene3D" id="3.30.1490.300">
    <property type="match status" value="1"/>
</dbReference>